<sequence length="183" mass="19366">MQGMTAGRFHFVVRALMALVAGLALAVGGAACSTLATTETGSGVDGSISEQFGDESSWFDDSAGYDDSGYDGYVDDADDFGPGDVESAPPGIPPHVLDTLALIDAGDWPDAANAPGTQGGERFGNREQLLPKTSADGQRIRYQEWDVNPKEPGQGRDAERIVTGDDGSAWYTADHYASFDRIR</sequence>
<evidence type="ECO:0000256" key="2">
    <source>
        <dbReference type="ARBA" id="ARBA00022801"/>
    </source>
</evidence>
<proteinExistence type="predicted"/>
<accession>A0ABV5JKR9</accession>
<feature type="region of interest" description="Disordered" evidence="3">
    <location>
        <begin position="140"/>
        <end position="162"/>
    </location>
</feature>
<dbReference type="InterPro" id="IPR016191">
    <property type="entry name" value="Ribonuclease/ribotoxin"/>
</dbReference>
<dbReference type="RefSeq" id="WP_241729761.1">
    <property type="nucleotide sequence ID" value="NZ_JAALDM010000063.1"/>
</dbReference>
<dbReference type="SUPFAM" id="SSF53933">
    <property type="entry name" value="Microbial ribonucleases"/>
    <property type="match status" value="1"/>
</dbReference>
<dbReference type="Pfam" id="PF00545">
    <property type="entry name" value="Ribonuclease"/>
    <property type="match status" value="1"/>
</dbReference>
<protein>
    <submittedName>
        <fullName evidence="5">Ribonuclease domain-containing protein</fullName>
    </submittedName>
</protein>
<evidence type="ECO:0000313" key="6">
    <source>
        <dbReference type="Proteomes" id="UP001589700"/>
    </source>
</evidence>
<dbReference type="Gene3D" id="3.10.450.30">
    <property type="entry name" value="Microbial ribonucleases"/>
    <property type="match status" value="1"/>
</dbReference>
<dbReference type="Proteomes" id="UP001589700">
    <property type="component" value="Unassembled WGS sequence"/>
</dbReference>
<keyword evidence="6" id="KW-1185">Reference proteome</keyword>
<evidence type="ECO:0000256" key="3">
    <source>
        <dbReference type="SAM" id="MobiDB-lite"/>
    </source>
</evidence>
<organism evidence="5 6">
    <name type="scientific">Dietzia aerolata</name>
    <dbReference type="NCBI Taxonomy" id="595984"/>
    <lineage>
        <taxon>Bacteria</taxon>
        <taxon>Bacillati</taxon>
        <taxon>Actinomycetota</taxon>
        <taxon>Actinomycetes</taxon>
        <taxon>Mycobacteriales</taxon>
        <taxon>Dietziaceae</taxon>
        <taxon>Dietzia</taxon>
    </lineage>
</organism>
<feature type="signal peptide" evidence="4">
    <location>
        <begin position="1"/>
        <end position="26"/>
    </location>
</feature>
<evidence type="ECO:0000313" key="5">
    <source>
        <dbReference type="EMBL" id="MFB9258313.1"/>
    </source>
</evidence>
<keyword evidence="2" id="KW-0378">Hydrolase</keyword>
<keyword evidence="1" id="KW-0540">Nuclease</keyword>
<evidence type="ECO:0000256" key="4">
    <source>
        <dbReference type="SAM" id="SignalP"/>
    </source>
</evidence>
<comment type="caution">
    <text evidence="5">The sequence shown here is derived from an EMBL/GenBank/DDBJ whole genome shotgun (WGS) entry which is preliminary data.</text>
</comment>
<reference evidence="5 6" key="1">
    <citation type="submission" date="2024-09" db="EMBL/GenBank/DDBJ databases">
        <authorList>
            <person name="Sun Q."/>
            <person name="Mori K."/>
        </authorList>
    </citation>
    <scope>NUCLEOTIDE SEQUENCE [LARGE SCALE GENOMIC DNA]</scope>
    <source>
        <strain evidence="5 6">CCM 7659</strain>
    </source>
</reference>
<gene>
    <name evidence="5" type="ORF">ACFFVD_00670</name>
</gene>
<feature type="chain" id="PRO_5045336474" evidence="4">
    <location>
        <begin position="27"/>
        <end position="183"/>
    </location>
</feature>
<dbReference type="EMBL" id="JBHMDY010000001">
    <property type="protein sequence ID" value="MFB9258313.1"/>
    <property type="molecule type" value="Genomic_DNA"/>
</dbReference>
<dbReference type="InterPro" id="IPR000026">
    <property type="entry name" value="N1-like"/>
</dbReference>
<evidence type="ECO:0000256" key="1">
    <source>
        <dbReference type="ARBA" id="ARBA00022722"/>
    </source>
</evidence>
<name>A0ABV5JKR9_9ACTN</name>
<keyword evidence="4" id="KW-0732">Signal</keyword>